<dbReference type="Proteomes" id="UP001162318">
    <property type="component" value="Unassembled WGS sequence"/>
</dbReference>
<evidence type="ECO:0000256" key="1">
    <source>
        <dbReference type="SAM" id="Phobius"/>
    </source>
</evidence>
<dbReference type="EMBL" id="JAOCKX010000091">
    <property type="protein sequence ID" value="MDH2135163.1"/>
    <property type="molecule type" value="Genomic_DNA"/>
</dbReference>
<gene>
    <name evidence="2" type="ORF">N5J77_28960</name>
</gene>
<evidence type="ECO:0000313" key="3">
    <source>
        <dbReference type="Proteomes" id="UP001162318"/>
    </source>
</evidence>
<reference evidence="2" key="1">
    <citation type="submission" date="2022-09" db="EMBL/GenBank/DDBJ databases">
        <title>Intensive care unit water sources are persistently colonized with multi-drug resistant bacteria and are the site of extensive horizontal gene transfer of antibiotic resistance genes.</title>
        <authorList>
            <person name="Diorio-Toth L."/>
        </authorList>
    </citation>
    <scope>NUCLEOTIDE SEQUENCE</scope>
    <source>
        <strain evidence="2">GD03659</strain>
    </source>
</reference>
<organism evidence="2 3">
    <name type="scientific">Sphingobium yanoikuyae</name>
    <name type="common">Sphingomonas yanoikuyae</name>
    <dbReference type="NCBI Taxonomy" id="13690"/>
    <lineage>
        <taxon>Bacteria</taxon>
        <taxon>Pseudomonadati</taxon>
        <taxon>Pseudomonadota</taxon>
        <taxon>Alphaproteobacteria</taxon>
        <taxon>Sphingomonadales</taxon>
        <taxon>Sphingomonadaceae</taxon>
        <taxon>Sphingobium</taxon>
    </lineage>
</organism>
<keyword evidence="1" id="KW-1133">Transmembrane helix</keyword>
<keyword evidence="1" id="KW-0472">Membrane</keyword>
<feature type="non-terminal residue" evidence="2">
    <location>
        <position position="105"/>
    </location>
</feature>
<proteinExistence type="predicted"/>
<dbReference type="AlphaFoldDB" id="A0AA43BD76"/>
<protein>
    <submittedName>
        <fullName evidence="2">Uncharacterized protein</fullName>
    </submittedName>
</protein>
<feature type="transmembrane region" description="Helical" evidence="1">
    <location>
        <begin position="12"/>
        <end position="40"/>
    </location>
</feature>
<keyword evidence="1" id="KW-0812">Transmembrane</keyword>
<dbReference type="RefSeq" id="WP_279776397.1">
    <property type="nucleotide sequence ID" value="NZ_JAOCKX010000091.1"/>
</dbReference>
<name>A0AA43BD76_SPHYA</name>
<sequence length="105" mass="11553">MSNLQHVKRPQLWHHLAGIFAVILVAKGAIGMMIMPAIGIAMPTMSRAMEGNLRTRDAVRAFADVAMFTRINARVPVRMMTDPNVEPACSADVLAPPPGWWELCN</sequence>
<evidence type="ECO:0000313" key="2">
    <source>
        <dbReference type="EMBL" id="MDH2135163.1"/>
    </source>
</evidence>
<accession>A0AA43BD76</accession>
<comment type="caution">
    <text evidence="2">The sequence shown here is derived from an EMBL/GenBank/DDBJ whole genome shotgun (WGS) entry which is preliminary data.</text>
</comment>